<dbReference type="Pfam" id="PF01420">
    <property type="entry name" value="Methylase_S"/>
    <property type="match status" value="1"/>
</dbReference>
<evidence type="ECO:0000259" key="1">
    <source>
        <dbReference type="Pfam" id="PF01420"/>
    </source>
</evidence>
<comment type="caution">
    <text evidence="2">The sequence shown here is derived from an EMBL/GenBank/DDBJ whole genome shotgun (WGS) entry which is preliminary data.</text>
</comment>
<dbReference type="GO" id="GO:0016787">
    <property type="term" value="F:hydrolase activity"/>
    <property type="evidence" value="ECO:0007669"/>
    <property type="project" value="UniProtKB-KW"/>
</dbReference>
<dbReference type="GO" id="GO:0004519">
    <property type="term" value="F:endonuclease activity"/>
    <property type="evidence" value="ECO:0007669"/>
    <property type="project" value="UniProtKB-KW"/>
</dbReference>
<reference evidence="2" key="1">
    <citation type="submission" date="2022-01" db="EMBL/GenBank/DDBJ databases">
        <title>Collection of gut derived symbiotic bacterial strains cultured from healthy donors.</title>
        <authorList>
            <person name="Lin H."/>
            <person name="Kohout C."/>
            <person name="Waligurski E."/>
            <person name="Pamer E.G."/>
        </authorList>
    </citation>
    <scope>NUCLEOTIDE SEQUENCE</scope>
    <source>
        <strain evidence="2">DFI.1.149</strain>
    </source>
</reference>
<keyword evidence="2" id="KW-0540">Nuclease</keyword>
<dbReference type="EMBL" id="JAKNDN010000036">
    <property type="protein sequence ID" value="MCG4961451.1"/>
    <property type="molecule type" value="Genomic_DNA"/>
</dbReference>
<dbReference type="GO" id="GO:0003677">
    <property type="term" value="F:DNA binding"/>
    <property type="evidence" value="ECO:0007669"/>
    <property type="project" value="InterPro"/>
</dbReference>
<proteinExistence type="predicted"/>
<keyword evidence="2" id="KW-0378">Hydrolase</keyword>
<feature type="domain" description="Type I restriction modification DNA specificity" evidence="1">
    <location>
        <begin position="2"/>
        <end position="31"/>
    </location>
</feature>
<gene>
    <name evidence="2" type="ORF">L0P03_16590</name>
</gene>
<accession>A0AAW5CFH7</accession>
<dbReference type="Proteomes" id="UP001199750">
    <property type="component" value="Unassembled WGS sequence"/>
</dbReference>
<evidence type="ECO:0000313" key="2">
    <source>
        <dbReference type="EMBL" id="MCG4961451.1"/>
    </source>
</evidence>
<keyword evidence="2" id="KW-0255">Endonuclease</keyword>
<organism evidence="2 3">
    <name type="scientific">Odoribacter splanchnicus</name>
    <dbReference type="NCBI Taxonomy" id="28118"/>
    <lineage>
        <taxon>Bacteria</taxon>
        <taxon>Pseudomonadati</taxon>
        <taxon>Bacteroidota</taxon>
        <taxon>Bacteroidia</taxon>
        <taxon>Bacteroidales</taxon>
        <taxon>Odoribacteraceae</taxon>
        <taxon>Odoribacter</taxon>
    </lineage>
</organism>
<dbReference type="SUPFAM" id="SSF116734">
    <property type="entry name" value="DNA methylase specificity domain"/>
    <property type="match status" value="1"/>
</dbReference>
<dbReference type="AlphaFoldDB" id="A0AAW5CFH7"/>
<sequence length="51" mass="6175">MTEQKRIAAILDRFDRLTNDLSQGLPAEIEKRRQQYEYYRDKLLTFKRKGA</sequence>
<dbReference type="InterPro" id="IPR000055">
    <property type="entry name" value="Restrct_endonuc_typeI_TRD"/>
</dbReference>
<name>A0AAW5CFH7_9BACT</name>
<protein>
    <submittedName>
        <fullName evidence="2">Restriction endonuclease subunit S</fullName>
        <ecNumber evidence="2">3.1.21.-</ecNumber>
    </submittedName>
</protein>
<evidence type="ECO:0000313" key="3">
    <source>
        <dbReference type="Proteomes" id="UP001199750"/>
    </source>
</evidence>
<dbReference type="EC" id="3.1.21.-" evidence="2"/>